<keyword evidence="2" id="KW-0812">Transmembrane</keyword>
<dbReference type="Proteomes" id="UP000010556">
    <property type="component" value="Unassembled WGS sequence"/>
</dbReference>
<keyword evidence="2" id="KW-1133">Transmembrane helix</keyword>
<organism evidence="3 4">
    <name type="scientific">Myotis davidii</name>
    <name type="common">David's myotis</name>
    <dbReference type="NCBI Taxonomy" id="225400"/>
    <lineage>
        <taxon>Eukaryota</taxon>
        <taxon>Metazoa</taxon>
        <taxon>Chordata</taxon>
        <taxon>Craniata</taxon>
        <taxon>Vertebrata</taxon>
        <taxon>Euteleostomi</taxon>
        <taxon>Mammalia</taxon>
        <taxon>Eutheria</taxon>
        <taxon>Laurasiatheria</taxon>
        <taxon>Chiroptera</taxon>
        <taxon>Yangochiroptera</taxon>
        <taxon>Vespertilionidae</taxon>
        <taxon>Myotis</taxon>
    </lineage>
</organism>
<sequence length="110" mass="11829">MSHSNTQFPLPGDQPPWSFFSPAAKAAETPWQNMRPTAQPGNGSCGRQAMTSHIKYALIGTALGVAISAGFLALKICMIRKHLFDFDSSDLRSANVGVSDTVAPKKRAPR</sequence>
<feature type="transmembrane region" description="Helical" evidence="2">
    <location>
        <begin position="56"/>
        <end position="74"/>
    </location>
</feature>
<evidence type="ECO:0008006" key="5">
    <source>
        <dbReference type="Google" id="ProtNLM"/>
    </source>
</evidence>
<dbReference type="InterPro" id="IPR029395">
    <property type="entry name" value="DUF4514"/>
</dbReference>
<keyword evidence="4" id="KW-1185">Reference proteome</keyword>
<dbReference type="Pfam" id="PF14986">
    <property type="entry name" value="DUF4514"/>
    <property type="match status" value="1"/>
</dbReference>
<dbReference type="PANTHER" id="PTHR37857">
    <property type="entry name" value="TRANSMEMBRANE PROTEIN 273"/>
    <property type="match status" value="1"/>
</dbReference>
<evidence type="ECO:0000256" key="1">
    <source>
        <dbReference type="SAM" id="MobiDB-lite"/>
    </source>
</evidence>
<accession>L5MAC7</accession>
<proteinExistence type="predicted"/>
<gene>
    <name evidence="3" type="ORF">MDA_GLEAN10013133</name>
</gene>
<evidence type="ECO:0000256" key="2">
    <source>
        <dbReference type="SAM" id="Phobius"/>
    </source>
</evidence>
<keyword evidence="2" id="KW-0472">Membrane</keyword>
<dbReference type="EMBL" id="KB102490">
    <property type="protein sequence ID" value="ELK35230.1"/>
    <property type="molecule type" value="Genomic_DNA"/>
</dbReference>
<name>L5MAC7_MYODS</name>
<protein>
    <recommendedName>
        <fullName evidence="5">Transmembrane protein 273</fullName>
    </recommendedName>
</protein>
<reference evidence="4" key="1">
    <citation type="journal article" date="2013" name="Science">
        <title>Comparative analysis of bat genomes provides insight into the evolution of flight and immunity.</title>
        <authorList>
            <person name="Zhang G."/>
            <person name="Cowled C."/>
            <person name="Shi Z."/>
            <person name="Huang Z."/>
            <person name="Bishop-Lilly K.A."/>
            <person name="Fang X."/>
            <person name="Wynne J.W."/>
            <person name="Xiong Z."/>
            <person name="Baker M.L."/>
            <person name="Zhao W."/>
            <person name="Tachedjian M."/>
            <person name="Zhu Y."/>
            <person name="Zhou P."/>
            <person name="Jiang X."/>
            <person name="Ng J."/>
            <person name="Yang L."/>
            <person name="Wu L."/>
            <person name="Xiao J."/>
            <person name="Feng Y."/>
            <person name="Chen Y."/>
            <person name="Sun X."/>
            <person name="Zhang Y."/>
            <person name="Marsh G.A."/>
            <person name="Crameri G."/>
            <person name="Broder C.C."/>
            <person name="Frey K.G."/>
            <person name="Wang L.F."/>
            <person name="Wang J."/>
        </authorList>
    </citation>
    <scope>NUCLEOTIDE SEQUENCE [LARGE SCALE GENOMIC DNA]</scope>
</reference>
<dbReference type="AlphaFoldDB" id="L5MAC7"/>
<evidence type="ECO:0000313" key="4">
    <source>
        <dbReference type="Proteomes" id="UP000010556"/>
    </source>
</evidence>
<dbReference type="PANTHER" id="PTHR37857:SF1">
    <property type="entry name" value="TRANSMEMBRANE PROTEIN 273"/>
    <property type="match status" value="1"/>
</dbReference>
<feature type="region of interest" description="Disordered" evidence="1">
    <location>
        <begin position="1"/>
        <end position="21"/>
    </location>
</feature>
<dbReference type="eggNOG" id="ENOG502SWNF">
    <property type="taxonomic scope" value="Eukaryota"/>
</dbReference>
<evidence type="ECO:0000313" key="3">
    <source>
        <dbReference type="EMBL" id="ELK35230.1"/>
    </source>
</evidence>